<dbReference type="RefSeq" id="WP_169385362.1">
    <property type="nucleotide sequence ID" value="NZ_JAAXLA010000104.1"/>
</dbReference>
<dbReference type="InterPro" id="IPR051678">
    <property type="entry name" value="AGP_Transferase"/>
</dbReference>
<dbReference type="InterPro" id="IPR011009">
    <property type="entry name" value="Kinase-like_dom_sf"/>
</dbReference>
<dbReference type="InterPro" id="IPR002575">
    <property type="entry name" value="Aminoglycoside_PTrfase"/>
</dbReference>
<reference evidence="2 3" key="1">
    <citation type="submission" date="2020-04" db="EMBL/GenBank/DDBJ databases">
        <authorList>
            <person name="Klaysubun C."/>
            <person name="Duangmal K."/>
            <person name="Lipun K."/>
        </authorList>
    </citation>
    <scope>NUCLEOTIDE SEQUENCE [LARGE SCALE GENOMIC DNA]</scope>
    <source>
        <strain evidence="2 3">K10HN5</strain>
    </source>
</reference>
<proteinExistence type="predicted"/>
<dbReference type="Proteomes" id="UP000820669">
    <property type="component" value="Unassembled WGS sequence"/>
</dbReference>
<name>A0ABX1SLH3_9PSEU</name>
<organism evidence="2 3">
    <name type="scientific">Pseudonocardia acidicola</name>
    <dbReference type="NCBI Taxonomy" id="2724939"/>
    <lineage>
        <taxon>Bacteria</taxon>
        <taxon>Bacillati</taxon>
        <taxon>Actinomycetota</taxon>
        <taxon>Actinomycetes</taxon>
        <taxon>Pseudonocardiales</taxon>
        <taxon>Pseudonocardiaceae</taxon>
        <taxon>Pseudonocardia</taxon>
    </lineage>
</organism>
<evidence type="ECO:0000259" key="1">
    <source>
        <dbReference type="Pfam" id="PF01636"/>
    </source>
</evidence>
<dbReference type="Gene3D" id="3.30.200.20">
    <property type="entry name" value="Phosphorylase Kinase, domain 1"/>
    <property type="match status" value="1"/>
</dbReference>
<dbReference type="EMBL" id="JAAXLA010000104">
    <property type="protein sequence ID" value="NMI01850.1"/>
    <property type="molecule type" value="Genomic_DNA"/>
</dbReference>
<dbReference type="SUPFAM" id="SSF56112">
    <property type="entry name" value="Protein kinase-like (PK-like)"/>
    <property type="match status" value="1"/>
</dbReference>
<feature type="domain" description="Aminoglycoside phosphotransferase" evidence="1">
    <location>
        <begin position="52"/>
        <end position="257"/>
    </location>
</feature>
<evidence type="ECO:0000313" key="3">
    <source>
        <dbReference type="Proteomes" id="UP000820669"/>
    </source>
</evidence>
<protein>
    <submittedName>
        <fullName evidence="2">Phosphotransferase</fullName>
    </submittedName>
</protein>
<gene>
    <name evidence="2" type="ORF">HF526_31820</name>
</gene>
<dbReference type="PANTHER" id="PTHR21310">
    <property type="entry name" value="AMINOGLYCOSIDE PHOSPHOTRANSFERASE-RELATED-RELATED"/>
    <property type="match status" value="1"/>
</dbReference>
<keyword evidence="3" id="KW-1185">Reference proteome</keyword>
<evidence type="ECO:0000313" key="2">
    <source>
        <dbReference type="EMBL" id="NMI01850.1"/>
    </source>
</evidence>
<dbReference type="Gene3D" id="3.90.1200.10">
    <property type="match status" value="1"/>
</dbReference>
<sequence>MSAIGPEQITAAAQEWARAVIDPGATVGDAWPMPGNAGLSFGCDVRTATAPGGVLPLVIRLAPPGVRRRGNTDVLRQVPLLRALGAGGVPVAAVRFATDDPRWFGTDALIQDRLDALPLHMTVPALSVAPDDRVDPLPYLGQAVDALAAVHAVPAPAGWEPPRALPDEIAFWAPLLDRADDPAWKRDGEALRDALLAALPADPAVGIFHGDYHTNNVLYDAAGTLSAIVDWEIAGVGAQLLDLGWLVTFTDPGSWDPTHAGHMRVVADPAWLRERYEQASGRSTDRFGFFRALACYRFGAISVLNVRLHRSGKRIDESWERFALSISALFRSGLRFLAEDDATR</sequence>
<comment type="caution">
    <text evidence="2">The sequence shown here is derived from an EMBL/GenBank/DDBJ whole genome shotgun (WGS) entry which is preliminary data.</text>
</comment>
<dbReference type="Pfam" id="PF01636">
    <property type="entry name" value="APH"/>
    <property type="match status" value="1"/>
</dbReference>
<accession>A0ABX1SLH3</accession>